<dbReference type="InterPro" id="IPR036188">
    <property type="entry name" value="FAD/NAD-bd_sf"/>
</dbReference>
<evidence type="ECO:0000256" key="1">
    <source>
        <dbReference type="ARBA" id="ARBA00007992"/>
    </source>
</evidence>
<evidence type="ECO:0000256" key="3">
    <source>
        <dbReference type="ARBA" id="ARBA00022827"/>
    </source>
</evidence>
<keyword evidence="2" id="KW-0285">Flavoprotein</keyword>
<dbReference type="InterPro" id="IPR050493">
    <property type="entry name" value="FAD-dep_Monooxygenase_BioMet"/>
</dbReference>
<evidence type="ECO:0000256" key="2">
    <source>
        <dbReference type="ARBA" id="ARBA00022630"/>
    </source>
</evidence>
<proteinExistence type="inferred from homology"/>
<evidence type="ECO:0000256" key="5">
    <source>
        <dbReference type="ARBA" id="ARBA00023033"/>
    </source>
</evidence>
<dbReference type="Gene3D" id="3.50.50.60">
    <property type="entry name" value="FAD/NAD(P)-binding domain"/>
    <property type="match status" value="1"/>
</dbReference>
<keyword evidence="3" id="KW-0274">FAD</keyword>
<comment type="caution">
    <text evidence="8">The sequence shown here is derived from an EMBL/GenBank/DDBJ whole genome shotgun (WGS) entry which is preliminary data.</text>
</comment>
<gene>
    <name evidence="8" type="ORF">CCOS01_07243</name>
</gene>
<dbReference type="GeneID" id="85338957"/>
<dbReference type="SUPFAM" id="SSF51905">
    <property type="entry name" value="FAD/NAD(P)-binding domain"/>
    <property type="match status" value="1"/>
</dbReference>
<dbReference type="PRINTS" id="PR00420">
    <property type="entry name" value="RNGMNOXGNASE"/>
</dbReference>
<evidence type="ECO:0000313" key="9">
    <source>
        <dbReference type="Proteomes" id="UP001240678"/>
    </source>
</evidence>
<keyword evidence="6" id="KW-0472">Membrane</keyword>
<dbReference type="PANTHER" id="PTHR13789">
    <property type="entry name" value="MONOOXYGENASE"/>
    <property type="match status" value="1"/>
</dbReference>
<keyword evidence="4" id="KW-0560">Oxidoreductase</keyword>
<feature type="transmembrane region" description="Helical" evidence="6">
    <location>
        <begin position="9"/>
        <end position="28"/>
    </location>
</feature>
<feature type="domain" description="FAD-binding" evidence="7">
    <location>
        <begin position="12"/>
        <end position="341"/>
    </location>
</feature>
<keyword evidence="6" id="KW-1133">Transmembrane helix</keyword>
<dbReference type="Proteomes" id="UP001240678">
    <property type="component" value="Unassembled WGS sequence"/>
</dbReference>
<dbReference type="RefSeq" id="XP_060313302.1">
    <property type="nucleotide sequence ID" value="XM_060455410.1"/>
</dbReference>
<sequence>MSASNESNLFNIIVVGGGIAGLSAAIALRGSNRKIIVLEQSRLNREIGATISLQPNASKIVEKQWDLEEGLAKTGSMADKAFRIYNTEGKLHAEIPFHLKKSYGAERMIYHRVDLHDALKSAATRNEGNVDPVEIRTGCVVRKCDPEAGTVALESGEVLSADLIVGADGIKSVLRQSIIGKEAPAIPTGLSAYRLVIDSSELEQDKDFTSVIDPRESFTTMIMGHDRRIIMGPARNGAIYSIVALVPDDQMQENAEGKSWTTKGSPDKLRETFDVFPKWAKAVFKNCTEVGLWQLRDLDPLDTWYCKRAIIIGDAAHPMLPTQGQGASQAIEDAEALGAIFSDIKEKPTRSQITERLKVTILLAIDVEAQWLTFQQIVFDCRYERATLIQGYSRESGKPATDKGNNKIKMNPAEFMDYNCTYNGAKDWIERQARAKILAEVEESKGTAPISIATKQMAAIALGSK</sequence>
<evidence type="ECO:0000256" key="4">
    <source>
        <dbReference type="ARBA" id="ARBA00023002"/>
    </source>
</evidence>
<dbReference type="AlphaFoldDB" id="A0AAJ0DZV3"/>
<organism evidence="8 9">
    <name type="scientific">Colletotrichum costaricense</name>
    <dbReference type="NCBI Taxonomy" id="1209916"/>
    <lineage>
        <taxon>Eukaryota</taxon>
        <taxon>Fungi</taxon>
        <taxon>Dikarya</taxon>
        <taxon>Ascomycota</taxon>
        <taxon>Pezizomycotina</taxon>
        <taxon>Sordariomycetes</taxon>
        <taxon>Hypocreomycetidae</taxon>
        <taxon>Glomerellales</taxon>
        <taxon>Glomerellaceae</taxon>
        <taxon>Colletotrichum</taxon>
        <taxon>Colletotrichum acutatum species complex</taxon>
    </lineage>
</organism>
<keyword evidence="5" id="KW-0503">Monooxygenase</keyword>
<keyword evidence="9" id="KW-1185">Reference proteome</keyword>
<evidence type="ECO:0000256" key="6">
    <source>
        <dbReference type="SAM" id="Phobius"/>
    </source>
</evidence>
<dbReference type="GO" id="GO:0004497">
    <property type="term" value="F:monooxygenase activity"/>
    <property type="evidence" value="ECO:0007669"/>
    <property type="project" value="UniProtKB-KW"/>
</dbReference>
<dbReference type="Pfam" id="PF01494">
    <property type="entry name" value="FAD_binding_3"/>
    <property type="match status" value="1"/>
</dbReference>
<keyword evidence="6" id="KW-0812">Transmembrane</keyword>
<dbReference type="SUPFAM" id="SSF54373">
    <property type="entry name" value="FAD-linked reductases, C-terminal domain"/>
    <property type="match status" value="1"/>
</dbReference>
<dbReference type="InterPro" id="IPR002938">
    <property type="entry name" value="FAD-bd"/>
</dbReference>
<name>A0AAJ0DZV3_9PEZI</name>
<dbReference type="GO" id="GO:0071949">
    <property type="term" value="F:FAD binding"/>
    <property type="evidence" value="ECO:0007669"/>
    <property type="project" value="InterPro"/>
</dbReference>
<dbReference type="PANTHER" id="PTHR13789:SF314">
    <property type="entry name" value="FAD-BINDING DOMAIN-CONTAINING PROTEIN"/>
    <property type="match status" value="1"/>
</dbReference>
<evidence type="ECO:0000259" key="7">
    <source>
        <dbReference type="Pfam" id="PF01494"/>
    </source>
</evidence>
<protein>
    <recommendedName>
        <fullName evidence="7">FAD-binding domain-containing protein</fullName>
    </recommendedName>
</protein>
<reference evidence="8 9" key="1">
    <citation type="submission" date="2016-10" db="EMBL/GenBank/DDBJ databases">
        <title>The genome sequence of Colletotrichum fioriniae PJ7.</title>
        <authorList>
            <person name="Baroncelli R."/>
        </authorList>
    </citation>
    <scope>NUCLEOTIDE SEQUENCE [LARGE SCALE GENOMIC DNA]</scope>
    <source>
        <strain evidence="8 9">IMI 309622</strain>
    </source>
</reference>
<comment type="similarity">
    <text evidence="1">Belongs to the paxM FAD-dependent monooxygenase family.</text>
</comment>
<evidence type="ECO:0000313" key="8">
    <source>
        <dbReference type="EMBL" id="KAK1526981.1"/>
    </source>
</evidence>
<dbReference type="EMBL" id="MOOE01000007">
    <property type="protein sequence ID" value="KAK1526981.1"/>
    <property type="molecule type" value="Genomic_DNA"/>
</dbReference>
<accession>A0AAJ0DZV3</accession>